<dbReference type="InterPro" id="IPR036397">
    <property type="entry name" value="RNaseH_sf"/>
</dbReference>
<dbReference type="EMBL" id="BGPR01003756">
    <property type="protein sequence ID" value="GBM92025.1"/>
    <property type="molecule type" value="Genomic_DNA"/>
</dbReference>
<dbReference type="PANTHER" id="PTHR47326">
    <property type="entry name" value="TRANSPOSABLE ELEMENT TC3 TRANSPOSASE-LIKE PROTEIN"/>
    <property type="match status" value="1"/>
</dbReference>
<dbReference type="AlphaFoldDB" id="A0A4Y2JQE2"/>
<dbReference type="Gene3D" id="3.30.420.10">
    <property type="entry name" value="Ribonuclease H-like superfamily/Ribonuclease H"/>
    <property type="match status" value="1"/>
</dbReference>
<evidence type="ECO:0000313" key="2">
    <source>
        <dbReference type="Proteomes" id="UP000499080"/>
    </source>
</evidence>
<keyword evidence="2" id="KW-1185">Reference proteome</keyword>
<organism evidence="1 2">
    <name type="scientific">Araneus ventricosus</name>
    <name type="common">Orbweaver spider</name>
    <name type="synonym">Epeira ventricosa</name>
    <dbReference type="NCBI Taxonomy" id="182803"/>
    <lineage>
        <taxon>Eukaryota</taxon>
        <taxon>Metazoa</taxon>
        <taxon>Ecdysozoa</taxon>
        <taxon>Arthropoda</taxon>
        <taxon>Chelicerata</taxon>
        <taxon>Arachnida</taxon>
        <taxon>Araneae</taxon>
        <taxon>Araneomorphae</taxon>
        <taxon>Entelegynae</taxon>
        <taxon>Araneoidea</taxon>
        <taxon>Araneidae</taxon>
        <taxon>Araneus</taxon>
    </lineage>
</organism>
<evidence type="ECO:0000313" key="1">
    <source>
        <dbReference type="EMBL" id="GBM92025.1"/>
    </source>
</evidence>
<proteinExistence type="predicted"/>
<dbReference type="GO" id="GO:0003676">
    <property type="term" value="F:nucleic acid binding"/>
    <property type="evidence" value="ECO:0007669"/>
    <property type="project" value="InterPro"/>
</dbReference>
<name>A0A4Y2JQE2_ARAVE</name>
<sequence length="92" mass="10896">MRGSPNDKLDEMAHSPFRPARIPDLTPLDFFFWEYIMNIVYSENITDISQLKRRIRSAIETVTPQILHNTWRVIDYRLDICRATNGAHIETY</sequence>
<protein>
    <submittedName>
        <fullName evidence="1">Uncharacterized protein</fullName>
    </submittedName>
</protein>
<gene>
    <name evidence="1" type="ORF">AVEN_126352_1</name>
</gene>
<accession>A0A4Y2JQE2</accession>
<dbReference type="OrthoDB" id="9971063at2759"/>
<comment type="caution">
    <text evidence="1">The sequence shown here is derived from an EMBL/GenBank/DDBJ whole genome shotgun (WGS) entry which is preliminary data.</text>
</comment>
<dbReference type="PANTHER" id="PTHR47326:SF1">
    <property type="entry name" value="HTH PSQ-TYPE DOMAIN-CONTAINING PROTEIN"/>
    <property type="match status" value="1"/>
</dbReference>
<dbReference type="Proteomes" id="UP000499080">
    <property type="component" value="Unassembled WGS sequence"/>
</dbReference>
<reference evidence="1 2" key="1">
    <citation type="journal article" date="2019" name="Sci. Rep.">
        <title>Orb-weaving spider Araneus ventricosus genome elucidates the spidroin gene catalogue.</title>
        <authorList>
            <person name="Kono N."/>
            <person name="Nakamura H."/>
            <person name="Ohtoshi R."/>
            <person name="Moran D.A.P."/>
            <person name="Shinohara A."/>
            <person name="Yoshida Y."/>
            <person name="Fujiwara M."/>
            <person name="Mori M."/>
            <person name="Tomita M."/>
            <person name="Arakawa K."/>
        </authorList>
    </citation>
    <scope>NUCLEOTIDE SEQUENCE [LARGE SCALE GENOMIC DNA]</scope>
</reference>